<name>A0ABV9U919_9ACTN</name>
<evidence type="ECO:0000313" key="2">
    <source>
        <dbReference type="EMBL" id="MFC4911452.1"/>
    </source>
</evidence>
<dbReference type="InterPro" id="IPR018958">
    <property type="entry name" value="Knr4/Smi1-like_dom"/>
</dbReference>
<dbReference type="Gene3D" id="3.40.1580.10">
    <property type="entry name" value="SMI1/KNR4-like"/>
    <property type="match status" value="1"/>
</dbReference>
<comment type="caution">
    <text evidence="2">The sequence shown here is derived from an EMBL/GenBank/DDBJ whole genome shotgun (WGS) entry which is preliminary data.</text>
</comment>
<feature type="domain" description="Knr4/Smi1-like" evidence="1">
    <location>
        <begin position="40"/>
        <end position="165"/>
    </location>
</feature>
<reference evidence="3" key="1">
    <citation type="journal article" date="2019" name="Int. J. Syst. Evol. Microbiol.">
        <title>The Global Catalogue of Microorganisms (GCM) 10K type strain sequencing project: providing services to taxonomists for standard genome sequencing and annotation.</title>
        <authorList>
            <consortium name="The Broad Institute Genomics Platform"/>
            <consortium name="The Broad Institute Genome Sequencing Center for Infectious Disease"/>
            <person name="Wu L."/>
            <person name="Ma J."/>
        </authorList>
    </citation>
    <scope>NUCLEOTIDE SEQUENCE [LARGE SCALE GENOMIC DNA]</scope>
    <source>
        <strain evidence="3">KLKA75</strain>
    </source>
</reference>
<dbReference type="SUPFAM" id="SSF160631">
    <property type="entry name" value="SMI1/KNR4-like"/>
    <property type="match status" value="1"/>
</dbReference>
<dbReference type="Pfam" id="PF09346">
    <property type="entry name" value="SMI1_KNR4"/>
    <property type="match status" value="1"/>
</dbReference>
<gene>
    <name evidence="2" type="ORF">ACFPCY_29390</name>
</gene>
<dbReference type="InterPro" id="IPR037883">
    <property type="entry name" value="Knr4/Smi1-like_sf"/>
</dbReference>
<protein>
    <submittedName>
        <fullName evidence="2">SMI1/KNR4 family protein</fullName>
    </submittedName>
</protein>
<proteinExistence type="predicted"/>
<keyword evidence="3" id="KW-1185">Reference proteome</keyword>
<evidence type="ECO:0000259" key="1">
    <source>
        <dbReference type="SMART" id="SM00860"/>
    </source>
</evidence>
<dbReference type="EMBL" id="JBHSIT010000009">
    <property type="protein sequence ID" value="MFC4911452.1"/>
    <property type="molecule type" value="Genomic_DNA"/>
</dbReference>
<dbReference type="RefSeq" id="WP_378260374.1">
    <property type="nucleotide sequence ID" value="NZ_JBHSIT010000009.1"/>
</dbReference>
<evidence type="ECO:0000313" key="3">
    <source>
        <dbReference type="Proteomes" id="UP001595872"/>
    </source>
</evidence>
<dbReference type="SMART" id="SM00860">
    <property type="entry name" value="SMI1_KNR4"/>
    <property type="match status" value="1"/>
</dbReference>
<accession>A0ABV9U919</accession>
<dbReference type="Proteomes" id="UP001595872">
    <property type="component" value="Unassembled WGS sequence"/>
</dbReference>
<sequence length="182" mass="20869">MDKNMMTDWPVLLGQMIQAKNAMVDVDPEYYDDYTLPSEHAEVADIEAFERRLRESLPSEYRNFLTHANGWEKFYWDADLFGLRELAHAEGFFEHARRLVGEYESGNVLDEAGVEVRELIPIGAGDHSATLFCLLRESSQNPGQVLWLHHEVVERFTDFAEFFKAMIEGLLADVEAVRQGAV</sequence>
<organism evidence="2 3">
    <name type="scientific">Actinomadura gamaensis</name>
    <dbReference type="NCBI Taxonomy" id="1763541"/>
    <lineage>
        <taxon>Bacteria</taxon>
        <taxon>Bacillati</taxon>
        <taxon>Actinomycetota</taxon>
        <taxon>Actinomycetes</taxon>
        <taxon>Streptosporangiales</taxon>
        <taxon>Thermomonosporaceae</taxon>
        <taxon>Actinomadura</taxon>
    </lineage>
</organism>